<sequence length="75" mass="8234">MALGRKGLIFGVIKGLTVFCFTMLAVCITASTLVCMALLCRAIQSSVQVLTGERSVLFVHKSLPHRRYSEITGCW</sequence>
<evidence type="ECO:0000313" key="2">
    <source>
        <dbReference type="EMBL" id="CAI9565805.1"/>
    </source>
</evidence>
<evidence type="ECO:0000256" key="1">
    <source>
        <dbReference type="SAM" id="Phobius"/>
    </source>
</evidence>
<gene>
    <name evidence="2" type="ORF">SPARVUS_LOCUS6223064</name>
</gene>
<evidence type="ECO:0000313" key="3">
    <source>
        <dbReference type="Proteomes" id="UP001162483"/>
    </source>
</evidence>
<organism evidence="2 3">
    <name type="scientific">Staurois parvus</name>
    <dbReference type="NCBI Taxonomy" id="386267"/>
    <lineage>
        <taxon>Eukaryota</taxon>
        <taxon>Metazoa</taxon>
        <taxon>Chordata</taxon>
        <taxon>Craniata</taxon>
        <taxon>Vertebrata</taxon>
        <taxon>Euteleostomi</taxon>
        <taxon>Amphibia</taxon>
        <taxon>Batrachia</taxon>
        <taxon>Anura</taxon>
        <taxon>Neobatrachia</taxon>
        <taxon>Ranoidea</taxon>
        <taxon>Ranidae</taxon>
        <taxon>Staurois</taxon>
    </lineage>
</organism>
<protein>
    <submittedName>
        <fullName evidence="2">Uncharacterized protein</fullName>
    </submittedName>
</protein>
<reference evidence="2" key="1">
    <citation type="submission" date="2023-05" db="EMBL/GenBank/DDBJ databases">
        <authorList>
            <person name="Stuckert A."/>
        </authorList>
    </citation>
    <scope>NUCLEOTIDE SEQUENCE</scope>
</reference>
<feature type="transmembrane region" description="Helical" evidence="1">
    <location>
        <begin position="12"/>
        <end position="39"/>
    </location>
</feature>
<keyword evidence="3" id="KW-1185">Reference proteome</keyword>
<comment type="caution">
    <text evidence="2">The sequence shown here is derived from an EMBL/GenBank/DDBJ whole genome shotgun (WGS) entry which is preliminary data.</text>
</comment>
<keyword evidence="1" id="KW-0812">Transmembrane</keyword>
<keyword evidence="1" id="KW-0472">Membrane</keyword>
<proteinExistence type="predicted"/>
<keyword evidence="1" id="KW-1133">Transmembrane helix</keyword>
<dbReference type="Proteomes" id="UP001162483">
    <property type="component" value="Unassembled WGS sequence"/>
</dbReference>
<name>A0ABN9D009_9NEOB</name>
<dbReference type="EMBL" id="CATNWA010013797">
    <property type="protein sequence ID" value="CAI9565805.1"/>
    <property type="molecule type" value="Genomic_DNA"/>
</dbReference>
<accession>A0ABN9D009</accession>